<proteinExistence type="predicted"/>
<sequence>MSNLTPALEQLLGALRRRKTGADAGQAGLLITQTATQRSLVCYFFNSY</sequence>
<dbReference type="AlphaFoldDB" id="A0A1Q8YED5"/>
<comment type="caution">
    <text evidence="1">The sequence shown here is derived from an EMBL/GenBank/DDBJ whole genome shotgun (WGS) entry which is preliminary data.</text>
</comment>
<keyword evidence="2" id="KW-1185">Reference proteome</keyword>
<evidence type="ECO:0000313" key="2">
    <source>
        <dbReference type="Proteomes" id="UP000185911"/>
    </source>
</evidence>
<evidence type="ECO:0000313" key="1">
    <source>
        <dbReference type="EMBL" id="OLP06398.1"/>
    </source>
</evidence>
<dbReference type="EMBL" id="MSYM01000013">
    <property type="protein sequence ID" value="OLP06398.1"/>
    <property type="molecule type" value="Genomic_DNA"/>
</dbReference>
<gene>
    <name evidence="1" type="ORF">BLL52_2634</name>
</gene>
<protein>
    <submittedName>
        <fullName evidence="1">Uncharacterized protein</fullName>
    </submittedName>
</protein>
<dbReference type="Proteomes" id="UP000185911">
    <property type="component" value="Unassembled WGS sequence"/>
</dbReference>
<accession>A0A1Q8YED5</accession>
<reference evidence="1 2" key="1">
    <citation type="submission" date="2017-01" db="EMBL/GenBank/DDBJ databases">
        <title>Genome sequence of Rhodoferax antarcticus ANT.BR, a psychrophilic purple nonsulfur bacterium from an Antarctic microbial mat.</title>
        <authorList>
            <person name="Baker J."/>
            <person name="Riester C."/>
            <person name="Skinner B."/>
            <person name="Newell A."/>
            <person name="Swingley W."/>
            <person name="Madigan M."/>
            <person name="Jung D."/>
            <person name="Asao M."/>
            <person name="Chen M."/>
            <person name="Loughlin P."/>
            <person name="Pan H."/>
            <person name="Lin S."/>
            <person name="Li N."/>
            <person name="Shaw J."/>
            <person name="Prado M."/>
            <person name="Sherman C."/>
            <person name="Li X."/>
            <person name="Tang J."/>
            <person name="Blankenship R."/>
            <person name="Zhao T."/>
            <person name="Touchman J."/>
            <person name="Sattley M."/>
        </authorList>
    </citation>
    <scope>NUCLEOTIDE SEQUENCE [LARGE SCALE GENOMIC DNA]</scope>
    <source>
        <strain evidence="1 2">ANT.BR</strain>
    </source>
</reference>
<organism evidence="1 2">
    <name type="scientific">Rhodoferax antarcticus ANT.BR</name>
    <dbReference type="NCBI Taxonomy" id="1111071"/>
    <lineage>
        <taxon>Bacteria</taxon>
        <taxon>Pseudomonadati</taxon>
        <taxon>Pseudomonadota</taxon>
        <taxon>Betaproteobacteria</taxon>
        <taxon>Burkholderiales</taxon>
        <taxon>Comamonadaceae</taxon>
        <taxon>Rhodoferax</taxon>
    </lineage>
</organism>
<name>A0A1Q8YED5_9BURK</name>